<dbReference type="EMBL" id="HBEL01038314">
    <property type="protein sequence ID" value="CAD8421667.1"/>
    <property type="molecule type" value="Transcribed_RNA"/>
</dbReference>
<keyword evidence="1" id="KW-0472">Membrane</keyword>
<name>A0A7S0GFW2_9STRA</name>
<gene>
    <name evidence="2" type="ORF">PINE0816_LOCUS17823</name>
</gene>
<organism evidence="2">
    <name type="scientific">Proboscia inermis</name>
    <dbReference type="NCBI Taxonomy" id="420281"/>
    <lineage>
        <taxon>Eukaryota</taxon>
        <taxon>Sar</taxon>
        <taxon>Stramenopiles</taxon>
        <taxon>Ochrophyta</taxon>
        <taxon>Bacillariophyta</taxon>
        <taxon>Coscinodiscophyceae</taxon>
        <taxon>Rhizosoleniophycidae</taxon>
        <taxon>Rhizosoleniales</taxon>
        <taxon>Rhizosoleniaceae</taxon>
        <taxon>Proboscia</taxon>
    </lineage>
</organism>
<evidence type="ECO:0000313" key="2">
    <source>
        <dbReference type="EMBL" id="CAD8421667.1"/>
    </source>
</evidence>
<accession>A0A7S0GFW2</accession>
<dbReference type="AlphaFoldDB" id="A0A7S0GFW2"/>
<proteinExistence type="predicted"/>
<protein>
    <submittedName>
        <fullName evidence="2">Uncharacterized protein</fullName>
    </submittedName>
</protein>
<sequence length="110" mass="12698">MQKVKIAIFDLGRFKQKVEITYTKKRGRFFFFQKVEHLRSVHLRSRVKSSNSHGQGLVKILKLVKERLGVGTFKISFQGRSHCFAFTMISGAVMHHVTAICVWLRNFATA</sequence>
<evidence type="ECO:0000256" key="1">
    <source>
        <dbReference type="SAM" id="Phobius"/>
    </source>
</evidence>
<feature type="transmembrane region" description="Helical" evidence="1">
    <location>
        <begin position="83"/>
        <end position="105"/>
    </location>
</feature>
<reference evidence="2" key="1">
    <citation type="submission" date="2021-01" db="EMBL/GenBank/DDBJ databases">
        <authorList>
            <person name="Corre E."/>
            <person name="Pelletier E."/>
            <person name="Niang G."/>
            <person name="Scheremetjew M."/>
            <person name="Finn R."/>
            <person name="Kale V."/>
            <person name="Holt S."/>
            <person name="Cochrane G."/>
            <person name="Meng A."/>
            <person name="Brown T."/>
            <person name="Cohen L."/>
        </authorList>
    </citation>
    <scope>NUCLEOTIDE SEQUENCE</scope>
    <source>
        <strain evidence="2">CCAP1064/1</strain>
    </source>
</reference>
<keyword evidence="1" id="KW-0812">Transmembrane</keyword>
<keyword evidence="1" id="KW-1133">Transmembrane helix</keyword>